<feature type="transmembrane region" description="Helical" evidence="3">
    <location>
        <begin position="14"/>
        <end position="30"/>
    </location>
</feature>
<dbReference type="SUPFAM" id="SSF48452">
    <property type="entry name" value="TPR-like"/>
    <property type="match status" value="1"/>
</dbReference>
<sequence>MNLPFDAVQFARPAWLWALLALPLLAWIWWRRRRSAEAWREAVDPHLLAHLLEARPDRRGLFGLVAWLLAGLLAVLALAGPGWREVAVPLDTQGMSPLVVALDLSTASTASDLPPSRLLQARAKLAQLLAERGAGQVALVAYADDAFTVAPLTDDARNVALYLDALSPGIMPVDGQRADRAIAHATRLLRQGQALRGDILLVTGNADTAAVAEAGFAARMGYRVSVLGLGTAAGAAYRDADGALAHARLETVALRALAVAGEGRYHALSIDDGDLRALGVLTPEMTAGGASARSDTSVRRVLDEGYWLVLPLLALVLLAFRRGSGFACVAVLALLPALLPMPALAQAPAATPWQRADQVADARMRAGTSAYRGERYDEALKTWTGLPGADAAYNRGNALARLGRFDDAIAAYDEALSQQPGMADAQANRAAVEAARSRKPPPGQGQDPRAPQKPRDDGDSQSKPGEAGDPSNSQPGDAQGQGDQRPPPDALEPQASDTPPPADAQAQRDADAQQREQMQRALEGQADPSDEDAADAGATGAETGDEREQANAAWLRRVPDDPGGLLRAKFRLEHERRATGGDR</sequence>
<dbReference type="PANTHER" id="PTHR22550:SF14">
    <property type="entry name" value="VWFA DOMAIN-CONTAINING PROTEIN"/>
    <property type="match status" value="1"/>
</dbReference>
<feature type="compositionally biased region" description="Low complexity" evidence="2">
    <location>
        <begin position="423"/>
        <end position="434"/>
    </location>
</feature>
<dbReference type="SMART" id="SM00327">
    <property type="entry name" value="VWA"/>
    <property type="match status" value="1"/>
</dbReference>
<feature type="transmembrane region" description="Helical" evidence="3">
    <location>
        <begin position="61"/>
        <end position="83"/>
    </location>
</feature>
<dbReference type="SUPFAM" id="SSF53300">
    <property type="entry name" value="vWA-like"/>
    <property type="match status" value="1"/>
</dbReference>
<reference evidence="5" key="1">
    <citation type="submission" date="2021-12" db="EMBL/GenBank/DDBJ databases">
        <authorList>
            <person name="Ulrich A."/>
        </authorList>
    </citation>
    <scope>NUCLEOTIDE SEQUENCE</scope>
    <source>
        <strain evidence="5">A1P009</strain>
    </source>
</reference>
<dbReference type="Proteomes" id="UP001430360">
    <property type="component" value="Unassembled WGS sequence"/>
</dbReference>
<keyword evidence="3" id="KW-0812">Transmembrane</keyword>
<proteinExistence type="predicted"/>
<dbReference type="Pfam" id="PF00515">
    <property type="entry name" value="TPR_1"/>
    <property type="match status" value="1"/>
</dbReference>
<dbReference type="Gene3D" id="3.40.50.410">
    <property type="entry name" value="von Willebrand factor, type A domain"/>
    <property type="match status" value="1"/>
</dbReference>
<dbReference type="RefSeq" id="WP_232134350.1">
    <property type="nucleotide sequence ID" value="NZ_CP089507.1"/>
</dbReference>
<keyword evidence="3" id="KW-0472">Membrane</keyword>
<evidence type="ECO:0000256" key="3">
    <source>
        <dbReference type="SAM" id="Phobius"/>
    </source>
</evidence>
<dbReference type="SMART" id="SM00028">
    <property type="entry name" value="TPR"/>
    <property type="match status" value="1"/>
</dbReference>
<evidence type="ECO:0000256" key="2">
    <source>
        <dbReference type="SAM" id="MobiDB-lite"/>
    </source>
</evidence>
<dbReference type="Pfam" id="PF13519">
    <property type="entry name" value="VWA_2"/>
    <property type="match status" value="1"/>
</dbReference>
<evidence type="ECO:0000259" key="4">
    <source>
        <dbReference type="SMART" id="SM00327"/>
    </source>
</evidence>
<dbReference type="InterPro" id="IPR019734">
    <property type="entry name" value="TPR_rpt"/>
</dbReference>
<comment type="caution">
    <text evidence="5">The sequence shown here is derived from an EMBL/GenBank/DDBJ whole genome shotgun (WGS) entry which is preliminary data.</text>
</comment>
<protein>
    <submittedName>
        <fullName evidence="5">VWA domain-containing protein</fullName>
    </submittedName>
</protein>
<feature type="region of interest" description="Disordered" evidence="2">
    <location>
        <begin position="417"/>
        <end position="564"/>
    </location>
</feature>
<feature type="compositionally biased region" description="Basic and acidic residues" evidence="2">
    <location>
        <begin position="506"/>
        <end position="518"/>
    </location>
</feature>
<name>A0ABS8U8E4_9GAMM</name>
<dbReference type="PANTHER" id="PTHR22550">
    <property type="entry name" value="SPORE GERMINATION PROTEIN"/>
    <property type="match status" value="1"/>
</dbReference>
<keyword evidence="1" id="KW-0802">TPR repeat</keyword>
<evidence type="ECO:0000256" key="1">
    <source>
        <dbReference type="PROSITE-ProRule" id="PRU00339"/>
    </source>
</evidence>
<keyword evidence="3" id="KW-1133">Transmembrane helix</keyword>
<dbReference type="InterPro" id="IPR036465">
    <property type="entry name" value="vWFA_dom_sf"/>
</dbReference>
<evidence type="ECO:0000313" key="6">
    <source>
        <dbReference type="Proteomes" id="UP001430360"/>
    </source>
</evidence>
<feature type="domain" description="VWFA" evidence="4">
    <location>
        <begin position="95"/>
        <end position="284"/>
    </location>
</feature>
<accession>A0ABS8U8E4</accession>
<reference evidence="5" key="2">
    <citation type="journal article" date="2022" name="Syst. Appl. Microbiol.">
        <title>Physiological and genomic characterisation of Luteimonas fraxinea sp. nov., a bacterial species associated with trees tolerant to ash dieback.</title>
        <authorList>
            <person name="Ulrich K."/>
            <person name="Becker R."/>
            <person name="Behrendt U."/>
            <person name="Kube M."/>
            <person name="Schneck V."/>
            <person name="Ulrich A."/>
        </authorList>
    </citation>
    <scope>NUCLEOTIDE SEQUENCE</scope>
    <source>
        <strain evidence="5">A1P009</strain>
    </source>
</reference>
<dbReference type="InterPro" id="IPR002035">
    <property type="entry name" value="VWF_A"/>
</dbReference>
<dbReference type="PROSITE" id="PS50293">
    <property type="entry name" value="TPR_REGION"/>
    <property type="match status" value="1"/>
</dbReference>
<gene>
    <name evidence="5" type="ORF">LTT95_02655</name>
</gene>
<dbReference type="Gene3D" id="1.25.40.10">
    <property type="entry name" value="Tetratricopeptide repeat domain"/>
    <property type="match status" value="1"/>
</dbReference>
<feature type="repeat" description="TPR" evidence="1">
    <location>
        <begin position="389"/>
        <end position="422"/>
    </location>
</feature>
<dbReference type="EMBL" id="JAJQKU010000001">
    <property type="protein sequence ID" value="MCD9095841.1"/>
    <property type="molecule type" value="Genomic_DNA"/>
</dbReference>
<organism evidence="5 6">
    <name type="scientific">Luteimonas fraxinea</name>
    <dbReference type="NCBI Taxonomy" id="2901869"/>
    <lineage>
        <taxon>Bacteria</taxon>
        <taxon>Pseudomonadati</taxon>
        <taxon>Pseudomonadota</taxon>
        <taxon>Gammaproteobacteria</taxon>
        <taxon>Lysobacterales</taxon>
        <taxon>Lysobacteraceae</taxon>
        <taxon>Luteimonas</taxon>
    </lineage>
</organism>
<feature type="compositionally biased region" description="Low complexity" evidence="2">
    <location>
        <begin position="493"/>
        <end position="505"/>
    </location>
</feature>
<dbReference type="PROSITE" id="PS50005">
    <property type="entry name" value="TPR"/>
    <property type="match status" value="1"/>
</dbReference>
<keyword evidence="6" id="KW-1185">Reference proteome</keyword>
<evidence type="ECO:0000313" key="5">
    <source>
        <dbReference type="EMBL" id="MCD9095841.1"/>
    </source>
</evidence>
<dbReference type="InterPro" id="IPR011990">
    <property type="entry name" value="TPR-like_helical_dom_sf"/>
</dbReference>
<dbReference type="InterPro" id="IPR050768">
    <property type="entry name" value="UPF0353/GerABKA_families"/>
</dbReference>